<dbReference type="InterPro" id="IPR013759">
    <property type="entry name" value="Topo_IIA_B_C"/>
</dbReference>
<keyword evidence="6" id="KW-0238">DNA-binding</keyword>
<evidence type="ECO:0000256" key="6">
    <source>
        <dbReference type="ARBA" id="ARBA00023125"/>
    </source>
</evidence>
<dbReference type="GO" id="GO:0006265">
    <property type="term" value="P:DNA topological change"/>
    <property type="evidence" value="ECO:0007669"/>
    <property type="project" value="InterPro"/>
</dbReference>
<dbReference type="InterPro" id="IPR013760">
    <property type="entry name" value="Topo_IIA-like_dom_sf"/>
</dbReference>
<dbReference type="SUPFAM" id="SSF56719">
    <property type="entry name" value="Type II DNA topoisomerase"/>
    <property type="match status" value="1"/>
</dbReference>
<evidence type="ECO:0000256" key="7">
    <source>
        <dbReference type="ARBA" id="ARBA00023235"/>
    </source>
</evidence>
<evidence type="ECO:0000313" key="9">
    <source>
        <dbReference type="EMBL" id="GAI38554.1"/>
    </source>
</evidence>
<dbReference type="Pfam" id="PF21249">
    <property type="entry name" value="GyrB_hook"/>
    <property type="match status" value="1"/>
</dbReference>
<dbReference type="PANTHER" id="PTHR45866">
    <property type="entry name" value="DNA GYRASE/TOPOISOMERASE SUBUNIT B"/>
    <property type="match status" value="1"/>
</dbReference>
<accession>X1Q5M1</accession>
<protein>
    <recommendedName>
        <fullName evidence="8">DNA gyrase subunit B hook domain-containing protein</fullName>
    </recommendedName>
</protein>
<dbReference type="InterPro" id="IPR049353">
    <property type="entry name" value="GyrB_hook"/>
</dbReference>
<evidence type="ECO:0000256" key="3">
    <source>
        <dbReference type="ARBA" id="ARBA00022741"/>
    </source>
</evidence>
<dbReference type="GO" id="GO:0005524">
    <property type="term" value="F:ATP binding"/>
    <property type="evidence" value="ECO:0007669"/>
    <property type="project" value="UniProtKB-KW"/>
</dbReference>
<evidence type="ECO:0000256" key="4">
    <source>
        <dbReference type="ARBA" id="ARBA00022840"/>
    </source>
</evidence>
<feature type="non-terminal residue" evidence="9">
    <location>
        <position position="118"/>
    </location>
</feature>
<evidence type="ECO:0000256" key="5">
    <source>
        <dbReference type="ARBA" id="ARBA00023029"/>
    </source>
</evidence>
<evidence type="ECO:0000259" key="8">
    <source>
        <dbReference type="Pfam" id="PF21249"/>
    </source>
</evidence>
<name>X1Q5M1_9ZZZZ</name>
<gene>
    <name evidence="9" type="ORF">S06H3_51714</name>
</gene>
<dbReference type="PRINTS" id="PR00418">
    <property type="entry name" value="TPI2FAMILY"/>
</dbReference>
<keyword evidence="3" id="KW-0547">Nucleotide-binding</keyword>
<comment type="similarity">
    <text evidence="2">Belongs to the type II topoisomerase GyrB family.</text>
</comment>
<dbReference type="Gene3D" id="3.40.50.670">
    <property type="match status" value="1"/>
</dbReference>
<dbReference type="GO" id="GO:0003918">
    <property type="term" value="F:DNA topoisomerase type II (double strand cut, ATP-hydrolyzing) activity"/>
    <property type="evidence" value="ECO:0007669"/>
    <property type="project" value="UniProtKB-EC"/>
</dbReference>
<evidence type="ECO:0000256" key="1">
    <source>
        <dbReference type="ARBA" id="ARBA00000185"/>
    </source>
</evidence>
<proteinExistence type="inferred from homology"/>
<keyword evidence="4" id="KW-0067">ATP-binding</keyword>
<organism evidence="9">
    <name type="scientific">marine sediment metagenome</name>
    <dbReference type="NCBI Taxonomy" id="412755"/>
    <lineage>
        <taxon>unclassified sequences</taxon>
        <taxon>metagenomes</taxon>
        <taxon>ecological metagenomes</taxon>
    </lineage>
</organism>
<reference evidence="9" key="1">
    <citation type="journal article" date="2014" name="Front. Microbiol.">
        <title>High frequency of phylogenetically diverse reductive dehalogenase-homologous genes in deep subseafloor sedimentary metagenomes.</title>
        <authorList>
            <person name="Kawai M."/>
            <person name="Futagami T."/>
            <person name="Toyoda A."/>
            <person name="Takaki Y."/>
            <person name="Nishi S."/>
            <person name="Hori S."/>
            <person name="Arai W."/>
            <person name="Tsubouchi T."/>
            <person name="Morono Y."/>
            <person name="Uchiyama I."/>
            <person name="Ito T."/>
            <person name="Fujiyama A."/>
            <person name="Inagaki F."/>
            <person name="Takami H."/>
        </authorList>
    </citation>
    <scope>NUCLEOTIDE SEQUENCE</scope>
    <source>
        <strain evidence="9">Expedition CK06-06</strain>
    </source>
</reference>
<dbReference type="AlphaFoldDB" id="X1Q5M1"/>
<evidence type="ECO:0000256" key="2">
    <source>
        <dbReference type="ARBA" id="ARBA00010708"/>
    </source>
</evidence>
<feature type="domain" description="DNA gyrase subunit B hook" evidence="8">
    <location>
        <begin position="38"/>
        <end position="58"/>
    </location>
</feature>
<dbReference type="PANTHER" id="PTHR45866:SF1">
    <property type="entry name" value="DNA GYRASE SUBUNIT B, MITOCHONDRIAL"/>
    <property type="match status" value="1"/>
</dbReference>
<comment type="caution">
    <text evidence="9">The sequence shown here is derived from an EMBL/GenBank/DDBJ whole genome shotgun (WGS) entry which is preliminary data.</text>
</comment>
<comment type="catalytic activity">
    <reaction evidence="1">
        <text>ATP-dependent breakage, passage and rejoining of double-stranded DNA.</text>
        <dbReference type="EC" id="5.6.2.2"/>
    </reaction>
</comment>
<sequence>MCDADSDGNHIRTLLLTFFYRQMTELIKEGHIYIAQPPLYRVKKGKREEYIATEEKMADLILDMGMEGLKLVKKKGKNVYTNSQFRAILELLLEVANIESSLKKNGVELEKYCQKRHP</sequence>
<dbReference type="EMBL" id="BARV01032837">
    <property type="protein sequence ID" value="GAI38554.1"/>
    <property type="molecule type" value="Genomic_DNA"/>
</dbReference>
<keyword evidence="5" id="KW-0799">Topoisomerase</keyword>
<dbReference type="GO" id="GO:0003677">
    <property type="term" value="F:DNA binding"/>
    <property type="evidence" value="ECO:0007669"/>
    <property type="project" value="UniProtKB-KW"/>
</dbReference>
<keyword evidence="7" id="KW-0413">Isomerase</keyword>